<evidence type="ECO:0000313" key="8">
    <source>
        <dbReference type="EMBL" id="PRQ26789.1"/>
    </source>
</evidence>
<feature type="transmembrane region" description="Helical" evidence="4">
    <location>
        <begin position="411"/>
        <end position="433"/>
    </location>
</feature>
<keyword evidence="3" id="KW-0325">Glycoprotein</keyword>
<gene>
    <name evidence="8" type="ORF">RchiOBHm_Chr6g0298421</name>
</gene>
<keyword evidence="4" id="KW-0472">Membrane</keyword>
<keyword evidence="4" id="KW-1133">Transmembrane helix</keyword>
<dbReference type="PANTHER" id="PTHR32444:SF118">
    <property type="entry name" value="OS09G0551150 PROTEIN"/>
    <property type="match status" value="1"/>
</dbReference>
<dbReference type="InterPro" id="IPR036426">
    <property type="entry name" value="Bulb-type_lectin_dom_sf"/>
</dbReference>
<keyword evidence="8" id="KW-0808">Transferase</keyword>
<accession>A0A2P6PXY7</accession>
<dbReference type="PROSITE" id="PS50948">
    <property type="entry name" value="PAN"/>
    <property type="match status" value="1"/>
</dbReference>
<dbReference type="SMART" id="SM00108">
    <property type="entry name" value="B_lectin"/>
    <property type="match status" value="1"/>
</dbReference>
<proteinExistence type="predicted"/>
<feature type="domain" description="Apple" evidence="7">
    <location>
        <begin position="323"/>
        <end position="402"/>
    </location>
</feature>
<dbReference type="EMBL" id="PDCK01000044">
    <property type="protein sequence ID" value="PRQ26789.1"/>
    <property type="molecule type" value="Genomic_DNA"/>
</dbReference>
<dbReference type="Proteomes" id="UP000238479">
    <property type="component" value="Chromosome 6"/>
</dbReference>
<keyword evidence="8" id="KW-0418">Kinase</keyword>
<dbReference type="OMA" id="NTRASDC"/>
<feature type="domain" description="Bulb-type lectin" evidence="6">
    <location>
        <begin position="48"/>
        <end position="169"/>
    </location>
</feature>
<dbReference type="PANTHER" id="PTHR32444">
    <property type="entry name" value="BULB-TYPE LECTIN DOMAIN-CONTAINING PROTEIN"/>
    <property type="match status" value="1"/>
</dbReference>
<evidence type="ECO:0000256" key="4">
    <source>
        <dbReference type="SAM" id="Phobius"/>
    </source>
</evidence>
<name>A0A2P6PXY7_ROSCH</name>
<reference evidence="8 9" key="1">
    <citation type="journal article" date="2018" name="Nat. Genet.">
        <title>The Rosa genome provides new insights in the design of modern roses.</title>
        <authorList>
            <person name="Bendahmane M."/>
        </authorList>
    </citation>
    <scope>NUCLEOTIDE SEQUENCE [LARGE SCALE GENOMIC DNA]</scope>
    <source>
        <strain evidence="9">cv. Old Blush</strain>
    </source>
</reference>
<organism evidence="8 9">
    <name type="scientific">Rosa chinensis</name>
    <name type="common">China rose</name>
    <dbReference type="NCBI Taxonomy" id="74649"/>
    <lineage>
        <taxon>Eukaryota</taxon>
        <taxon>Viridiplantae</taxon>
        <taxon>Streptophyta</taxon>
        <taxon>Embryophyta</taxon>
        <taxon>Tracheophyta</taxon>
        <taxon>Spermatophyta</taxon>
        <taxon>Magnoliopsida</taxon>
        <taxon>eudicotyledons</taxon>
        <taxon>Gunneridae</taxon>
        <taxon>Pentapetalae</taxon>
        <taxon>rosids</taxon>
        <taxon>fabids</taxon>
        <taxon>Rosales</taxon>
        <taxon>Rosaceae</taxon>
        <taxon>Rosoideae</taxon>
        <taxon>Rosoideae incertae sedis</taxon>
        <taxon>Rosa</taxon>
    </lineage>
</organism>
<dbReference type="Gramene" id="PRQ26789">
    <property type="protein sequence ID" value="PRQ26789"/>
    <property type="gene ID" value="RchiOBHm_Chr6g0298421"/>
</dbReference>
<comment type="caution">
    <text evidence="8">The sequence shown here is derived from an EMBL/GenBank/DDBJ whole genome shotgun (WGS) entry which is preliminary data.</text>
</comment>
<dbReference type="AlphaFoldDB" id="A0A2P6PXY7"/>
<feature type="signal peptide" evidence="5">
    <location>
        <begin position="1"/>
        <end position="24"/>
    </location>
</feature>
<dbReference type="PROSITE" id="PS50927">
    <property type="entry name" value="BULB_LECTIN"/>
    <property type="match status" value="1"/>
</dbReference>
<keyword evidence="8" id="KW-0723">Serine/threonine-protein kinase</keyword>
<keyword evidence="9" id="KW-1185">Reference proteome</keyword>
<dbReference type="EC" id="2.7.11.1" evidence="8"/>
<keyword evidence="4" id="KW-0812">Transmembrane</keyword>
<feature type="chain" id="PRO_5015122747" evidence="5">
    <location>
        <begin position="25"/>
        <end position="469"/>
    </location>
</feature>
<dbReference type="CDD" id="cd01098">
    <property type="entry name" value="PAN_AP_plant"/>
    <property type="match status" value="1"/>
</dbReference>
<evidence type="ECO:0000256" key="2">
    <source>
        <dbReference type="ARBA" id="ARBA00023157"/>
    </source>
</evidence>
<dbReference type="STRING" id="74649.A0A2P6PXY7"/>
<dbReference type="SUPFAM" id="SSF51110">
    <property type="entry name" value="alpha-D-mannose-specific plant lectins"/>
    <property type="match status" value="1"/>
</dbReference>
<sequence length="469" mass="51816">MVLALKAPAHFSLVHFTLFSPVNSCFSFALFCYCRTASCSCFCSDISFNTLTSEGTLRNNETLVSNGGIFELGFFSTESFSDYHYLGIWLRADANKVVWVDRENPILGSSGLLQIWSGNLVLTDRRQVQLIVNSGYVATATTNTSATLLDTGNLVLKEADTGTIIWQSFDIPSDTYLPGMKLGLFGLNSTNKPGFHMLVSWVSPEDPARGLFTLTVDGTNLTKLKVWRGDGAKMDIAFWDGHGLQFVFENSTGNNNYNFSYQSNKYEAYYTFSSSQKYDLMWFVLASTGNLEQYVMLDKKISSVSHTLCEDGGMCLTSVPSKCDDGGTFLEMNGSLPSTYNSGSINTRASDCEILCKNNCSCTAFASVQNEETGCQLYYGSKRELLKIIEKGPGIIYIRGGTPSDGKKWKLWLAIAVPLAFLLALIPISLSCYLCRRKGLSLVVIRLNTLLFVIVRIKLGRVQMSALLQ</sequence>
<dbReference type="Pfam" id="PF08276">
    <property type="entry name" value="PAN_2"/>
    <property type="match status" value="1"/>
</dbReference>
<dbReference type="GO" id="GO:0004674">
    <property type="term" value="F:protein serine/threonine kinase activity"/>
    <property type="evidence" value="ECO:0007669"/>
    <property type="project" value="UniProtKB-KW"/>
</dbReference>
<feature type="transmembrane region" description="Helical" evidence="4">
    <location>
        <begin position="440"/>
        <end position="459"/>
    </location>
</feature>
<keyword evidence="1 5" id="KW-0732">Signal</keyword>
<dbReference type="Pfam" id="PF01453">
    <property type="entry name" value="B_lectin"/>
    <property type="match status" value="1"/>
</dbReference>
<evidence type="ECO:0000256" key="3">
    <source>
        <dbReference type="ARBA" id="ARBA00023180"/>
    </source>
</evidence>
<dbReference type="InterPro" id="IPR001480">
    <property type="entry name" value="Bulb-type_lectin_dom"/>
</dbReference>
<protein>
    <submittedName>
        <fullName evidence="8">Putative non-specific serine/threonine protein kinase</fullName>
        <ecNumber evidence="8">2.7.11.1</ecNumber>
    </submittedName>
</protein>
<keyword evidence="2" id="KW-1015">Disulfide bond</keyword>
<evidence type="ECO:0000256" key="1">
    <source>
        <dbReference type="ARBA" id="ARBA00022729"/>
    </source>
</evidence>
<evidence type="ECO:0000259" key="7">
    <source>
        <dbReference type="PROSITE" id="PS50948"/>
    </source>
</evidence>
<dbReference type="Gene3D" id="2.90.10.10">
    <property type="entry name" value="Bulb-type lectin domain"/>
    <property type="match status" value="1"/>
</dbReference>
<evidence type="ECO:0000313" key="9">
    <source>
        <dbReference type="Proteomes" id="UP000238479"/>
    </source>
</evidence>
<dbReference type="CDD" id="cd00028">
    <property type="entry name" value="B_lectin"/>
    <property type="match status" value="1"/>
</dbReference>
<dbReference type="InterPro" id="IPR003609">
    <property type="entry name" value="Pan_app"/>
</dbReference>
<evidence type="ECO:0000259" key="6">
    <source>
        <dbReference type="PROSITE" id="PS50927"/>
    </source>
</evidence>
<evidence type="ECO:0000256" key="5">
    <source>
        <dbReference type="SAM" id="SignalP"/>
    </source>
</evidence>